<organism evidence="2 3">
    <name type="scientific">Lacrimispora xylanisolvens</name>
    <dbReference type="NCBI Taxonomy" id="384636"/>
    <lineage>
        <taxon>Bacteria</taxon>
        <taxon>Bacillati</taxon>
        <taxon>Bacillota</taxon>
        <taxon>Clostridia</taxon>
        <taxon>Lachnospirales</taxon>
        <taxon>Lachnospiraceae</taxon>
        <taxon>Lacrimispora</taxon>
    </lineage>
</organism>
<feature type="transmembrane region" description="Helical" evidence="1">
    <location>
        <begin position="36"/>
        <end position="58"/>
    </location>
</feature>
<name>A0A2S6HMC6_9FIRM</name>
<evidence type="ECO:0000313" key="3">
    <source>
        <dbReference type="Proteomes" id="UP000237749"/>
    </source>
</evidence>
<comment type="caution">
    <text evidence="2">The sequence shown here is derived from an EMBL/GenBank/DDBJ whole genome shotgun (WGS) entry which is preliminary data.</text>
</comment>
<protein>
    <submittedName>
        <fullName evidence="2">Uncharacterized protein</fullName>
    </submittedName>
</protein>
<sequence length="76" mass="8569">MKWKRALAIAGLVLICSLYLIALVLAFSHSPESKKWLMAAIYSTVVIPVFIYAAQLVVRVIRPNDNHNDTDTIKKE</sequence>
<keyword evidence="1" id="KW-0472">Membrane</keyword>
<keyword evidence="3" id="KW-1185">Reference proteome</keyword>
<proteinExistence type="predicted"/>
<evidence type="ECO:0000313" key="2">
    <source>
        <dbReference type="EMBL" id="PPK78645.1"/>
    </source>
</evidence>
<keyword evidence="1" id="KW-1133">Transmembrane helix</keyword>
<reference evidence="2 3" key="1">
    <citation type="submission" date="2018-02" db="EMBL/GenBank/DDBJ databases">
        <title>Genomic Encyclopedia of Archaeal and Bacterial Type Strains, Phase II (KMG-II): from individual species to whole genera.</title>
        <authorList>
            <person name="Goeker M."/>
        </authorList>
    </citation>
    <scope>NUCLEOTIDE SEQUENCE [LARGE SCALE GENOMIC DNA]</scope>
    <source>
        <strain evidence="2 3">DSM 3808</strain>
    </source>
</reference>
<dbReference type="EMBL" id="PTJA01000014">
    <property type="protein sequence ID" value="PPK78645.1"/>
    <property type="molecule type" value="Genomic_DNA"/>
</dbReference>
<keyword evidence="1" id="KW-0812">Transmembrane</keyword>
<gene>
    <name evidence="2" type="ORF">BXY41_114151</name>
</gene>
<dbReference type="RefSeq" id="WP_104439037.1">
    <property type="nucleotide sequence ID" value="NZ_PTJA01000014.1"/>
</dbReference>
<evidence type="ECO:0000256" key="1">
    <source>
        <dbReference type="SAM" id="Phobius"/>
    </source>
</evidence>
<dbReference type="AlphaFoldDB" id="A0A2S6HMC6"/>
<accession>A0A2S6HMC6</accession>
<dbReference type="Proteomes" id="UP000237749">
    <property type="component" value="Unassembled WGS sequence"/>
</dbReference>